<protein>
    <submittedName>
        <fullName evidence="1">Uncharacterized protein</fullName>
    </submittedName>
</protein>
<proteinExistence type="predicted"/>
<dbReference type="EMBL" id="DVGA01000060">
    <property type="protein sequence ID" value="HIQ78809.1"/>
    <property type="molecule type" value="Genomic_DNA"/>
</dbReference>
<gene>
    <name evidence="1" type="ORF">IAB77_06080</name>
</gene>
<comment type="caution">
    <text evidence="1">The sequence shown here is derived from an EMBL/GenBank/DDBJ whole genome shotgun (WGS) entry which is preliminary data.</text>
</comment>
<accession>A0A9D0ZGB2</accession>
<evidence type="ECO:0000313" key="2">
    <source>
        <dbReference type="Proteomes" id="UP000824262"/>
    </source>
</evidence>
<sequence length="244" mass="27761">MLIRCVWEHNGDDSILYADNFPGAFTRGRSLAEAVGKMAAETASYLRWRGEAVPGAMEPVLVQEKGSDLTVSDADSDVIFDTEKQPLRAEEYEALKALALKSAEDFQALYEAVPDPDRSCLPERRTFYGAVPRTAREMYEHTKNVNSYYFGEIGVQADNEGTISDCRRRGFLLLEGQPDFLKNRVFGGSYGEEWSLRKALRRFVWHDRIHAKAMYRMALRTFGEGVPNVFCFDVPPRQDERRGI</sequence>
<name>A0A9D0ZGB2_9FIRM</name>
<organism evidence="1 2">
    <name type="scientific">Candidatus Scatomorpha intestinavium</name>
    <dbReference type="NCBI Taxonomy" id="2840922"/>
    <lineage>
        <taxon>Bacteria</taxon>
        <taxon>Bacillati</taxon>
        <taxon>Bacillota</taxon>
        <taxon>Clostridia</taxon>
        <taxon>Eubacteriales</taxon>
        <taxon>Candidatus Scatomorpha</taxon>
    </lineage>
</organism>
<dbReference type="AlphaFoldDB" id="A0A9D0ZGB2"/>
<reference evidence="1" key="2">
    <citation type="journal article" date="2021" name="PeerJ">
        <title>Extensive microbial diversity within the chicken gut microbiome revealed by metagenomics and culture.</title>
        <authorList>
            <person name="Gilroy R."/>
            <person name="Ravi A."/>
            <person name="Getino M."/>
            <person name="Pursley I."/>
            <person name="Horton D.L."/>
            <person name="Alikhan N.F."/>
            <person name="Baker D."/>
            <person name="Gharbi K."/>
            <person name="Hall N."/>
            <person name="Watson M."/>
            <person name="Adriaenssens E.M."/>
            <person name="Foster-Nyarko E."/>
            <person name="Jarju S."/>
            <person name="Secka A."/>
            <person name="Antonio M."/>
            <person name="Oren A."/>
            <person name="Chaudhuri R.R."/>
            <person name="La Ragione R."/>
            <person name="Hildebrand F."/>
            <person name="Pallen M.J."/>
        </authorList>
    </citation>
    <scope>NUCLEOTIDE SEQUENCE</scope>
    <source>
        <strain evidence="1">ChiBcolR7-354</strain>
    </source>
</reference>
<reference evidence="1" key="1">
    <citation type="submission" date="2020-10" db="EMBL/GenBank/DDBJ databases">
        <authorList>
            <person name="Gilroy R."/>
        </authorList>
    </citation>
    <scope>NUCLEOTIDE SEQUENCE</scope>
    <source>
        <strain evidence="1">ChiBcolR7-354</strain>
    </source>
</reference>
<evidence type="ECO:0000313" key="1">
    <source>
        <dbReference type="EMBL" id="HIQ78809.1"/>
    </source>
</evidence>
<dbReference type="Proteomes" id="UP000824262">
    <property type="component" value="Unassembled WGS sequence"/>
</dbReference>